<dbReference type="InterPro" id="IPR014030">
    <property type="entry name" value="Ketoacyl_synth_N"/>
</dbReference>
<keyword evidence="11" id="KW-1185">Reference proteome</keyword>
<dbReference type="SUPFAM" id="SSF55048">
    <property type="entry name" value="Probable ACP-binding domain of malonyl-CoA ACP transacylase"/>
    <property type="match status" value="1"/>
</dbReference>
<dbReference type="SUPFAM" id="SSF50129">
    <property type="entry name" value="GroES-like"/>
    <property type="match status" value="1"/>
</dbReference>
<dbReference type="InterPro" id="IPR020807">
    <property type="entry name" value="PKS_DH"/>
</dbReference>
<dbReference type="SMART" id="SM00827">
    <property type="entry name" value="PKS_AT"/>
    <property type="match status" value="1"/>
</dbReference>
<feature type="region of interest" description="C-terminal hotdog fold" evidence="6">
    <location>
        <begin position="1452"/>
        <end position="1606"/>
    </location>
</feature>
<dbReference type="SUPFAM" id="SSF53474">
    <property type="entry name" value="alpha/beta-Hydrolases"/>
    <property type="match status" value="1"/>
</dbReference>
<feature type="active site" description="Proton donor; for dehydratase activity" evidence="6">
    <location>
        <position position="1518"/>
    </location>
</feature>
<feature type="active site" description="Proton acceptor; for dehydratase activity" evidence="6">
    <location>
        <position position="1330"/>
    </location>
</feature>
<dbReference type="InterPro" id="IPR029058">
    <property type="entry name" value="AB_hydrolase_fold"/>
</dbReference>
<dbReference type="Gene3D" id="3.90.180.10">
    <property type="entry name" value="Medium-chain alcohol dehydrogenases, catalytic domain"/>
    <property type="match status" value="1"/>
</dbReference>
<keyword evidence="3" id="KW-0808">Transferase</keyword>
<dbReference type="Pfam" id="PF23297">
    <property type="entry name" value="ACP_SdgA_C"/>
    <property type="match status" value="1"/>
</dbReference>
<evidence type="ECO:0000256" key="6">
    <source>
        <dbReference type="PROSITE-ProRule" id="PRU01363"/>
    </source>
</evidence>
<dbReference type="InterPro" id="IPR009081">
    <property type="entry name" value="PP-bd_ACP"/>
</dbReference>
<dbReference type="InterPro" id="IPR016036">
    <property type="entry name" value="Malonyl_transacylase_ACP-bd"/>
</dbReference>
<dbReference type="InterPro" id="IPR056501">
    <property type="entry name" value="NAD-bd_HRPKS_sdrA"/>
</dbReference>
<evidence type="ECO:0000259" key="8">
    <source>
        <dbReference type="PROSITE" id="PS52004"/>
    </source>
</evidence>
<dbReference type="Gene3D" id="3.10.129.110">
    <property type="entry name" value="Polyketide synthase dehydratase"/>
    <property type="match status" value="1"/>
</dbReference>
<dbReference type="InterPro" id="IPR049900">
    <property type="entry name" value="PKS_mFAS_DH"/>
</dbReference>
<dbReference type="GO" id="GO:0006633">
    <property type="term" value="P:fatty acid biosynthetic process"/>
    <property type="evidence" value="ECO:0007669"/>
    <property type="project" value="InterPro"/>
</dbReference>
<dbReference type="Gene3D" id="3.40.47.10">
    <property type="match status" value="1"/>
</dbReference>
<proteinExistence type="predicted"/>
<dbReference type="Pfam" id="PF08659">
    <property type="entry name" value="KR"/>
    <property type="match status" value="1"/>
</dbReference>
<keyword evidence="4" id="KW-0560">Oxidoreductase</keyword>
<dbReference type="CDD" id="cd05195">
    <property type="entry name" value="enoyl_red"/>
    <property type="match status" value="1"/>
</dbReference>
<dbReference type="Pfam" id="PF00698">
    <property type="entry name" value="Acyl_transf_1"/>
    <property type="match status" value="1"/>
</dbReference>
<feature type="domain" description="PKS/mFAS DH" evidence="9">
    <location>
        <begin position="1298"/>
        <end position="1606"/>
    </location>
</feature>
<dbReference type="Pfam" id="PF02801">
    <property type="entry name" value="Ketoacyl-synt_C"/>
    <property type="match status" value="1"/>
</dbReference>
<evidence type="ECO:0000256" key="2">
    <source>
        <dbReference type="ARBA" id="ARBA00022553"/>
    </source>
</evidence>
<dbReference type="InterPro" id="IPR016039">
    <property type="entry name" value="Thiolase-like"/>
</dbReference>
<dbReference type="Pfam" id="PF03959">
    <property type="entry name" value="FSH1"/>
    <property type="match status" value="1"/>
</dbReference>
<dbReference type="SMART" id="SM00829">
    <property type="entry name" value="PKS_ER"/>
    <property type="match status" value="1"/>
</dbReference>
<dbReference type="Pfam" id="PF21089">
    <property type="entry name" value="PKS_DH_N"/>
    <property type="match status" value="1"/>
</dbReference>
<keyword evidence="5" id="KW-0511">Multifunctional enzyme</keyword>
<dbReference type="Pfam" id="PF00109">
    <property type="entry name" value="ketoacyl-synt"/>
    <property type="match status" value="1"/>
</dbReference>
<dbReference type="OrthoDB" id="329835at2759"/>
<feature type="region of interest" description="N-terminal hotdog fold" evidence="6">
    <location>
        <begin position="1298"/>
        <end position="1428"/>
    </location>
</feature>
<dbReference type="Gene3D" id="1.10.1200.10">
    <property type="entry name" value="ACP-like"/>
    <property type="match status" value="1"/>
</dbReference>
<dbReference type="GO" id="GO:0004315">
    <property type="term" value="F:3-oxoacyl-[acyl-carrier-protein] synthase activity"/>
    <property type="evidence" value="ECO:0007669"/>
    <property type="project" value="InterPro"/>
</dbReference>
<dbReference type="PROSITE" id="PS00606">
    <property type="entry name" value="KS3_1"/>
    <property type="match status" value="1"/>
</dbReference>
<organism evidence="10 11">
    <name type="scientific">Hyaloscypha variabilis (strain UAMH 11265 / GT02V1 / F)</name>
    <name type="common">Meliniomyces variabilis</name>
    <dbReference type="NCBI Taxonomy" id="1149755"/>
    <lineage>
        <taxon>Eukaryota</taxon>
        <taxon>Fungi</taxon>
        <taxon>Dikarya</taxon>
        <taxon>Ascomycota</taxon>
        <taxon>Pezizomycotina</taxon>
        <taxon>Leotiomycetes</taxon>
        <taxon>Helotiales</taxon>
        <taxon>Hyaloscyphaceae</taxon>
        <taxon>Hyaloscypha</taxon>
        <taxon>Hyaloscypha variabilis</taxon>
    </lineage>
</organism>
<dbReference type="InterPro" id="IPR049552">
    <property type="entry name" value="PKS_DH_N"/>
</dbReference>
<gene>
    <name evidence="10" type="ORF">L207DRAFT_642556</name>
</gene>
<dbReference type="SMART" id="SM00822">
    <property type="entry name" value="PKS_KR"/>
    <property type="match status" value="1"/>
</dbReference>
<evidence type="ECO:0000256" key="4">
    <source>
        <dbReference type="ARBA" id="ARBA00023002"/>
    </source>
</evidence>
<dbReference type="InterPro" id="IPR020843">
    <property type="entry name" value="ER"/>
</dbReference>
<dbReference type="PROSITE" id="PS52004">
    <property type="entry name" value="KS3_2"/>
    <property type="match status" value="1"/>
</dbReference>
<dbReference type="InterPro" id="IPR042104">
    <property type="entry name" value="PKS_dehydratase_sf"/>
</dbReference>
<dbReference type="Proteomes" id="UP000235786">
    <property type="component" value="Unassembled WGS sequence"/>
</dbReference>
<dbReference type="Pfam" id="PF23114">
    <property type="entry name" value="NAD-bd_HRPKS_sdrA"/>
    <property type="match status" value="1"/>
</dbReference>
<dbReference type="InterPro" id="IPR011032">
    <property type="entry name" value="GroES-like_sf"/>
</dbReference>
<dbReference type="InterPro" id="IPR014031">
    <property type="entry name" value="Ketoacyl_synth_C"/>
</dbReference>
<dbReference type="Gene3D" id="3.40.50.720">
    <property type="entry name" value="NAD(P)-binding Rossmann-like Domain"/>
    <property type="match status" value="3"/>
</dbReference>
<dbReference type="SMART" id="SM00825">
    <property type="entry name" value="PKS_KS"/>
    <property type="match status" value="1"/>
</dbReference>
<name>A0A2J6QSK4_HYAVF</name>
<dbReference type="InterPro" id="IPR020841">
    <property type="entry name" value="PKS_Beta-ketoAc_synthase_dom"/>
</dbReference>
<dbReference type="GO" id="GO:0044550">
    <property type="term" value="P:secondary metabolite biosynthetic process"/>
    <property type="evidence" value="ECO:0007669"/>
    <property type="project" value="TreeGrafter"/>
</dbReference>
<evidence type="ECO:0000259" key="7">
    <source>
        <dbReference type="PROSITE" id="PS50075"/>
    </source>
</evidence>
<dbReference type="SUPFAM" id="SSF47336">
    <property type="entry name" value="ACP-like"/>
    <property type="match status" value="1"/>
</dbReference>
<dbReference type="Gene3D" id="3.40.366.10">
    <property type="entry name" value="Malonyl-Coenzyme A Acyl Carrier Protein, domain 2"/>
    <property type="match status" value="1"/>
</dbReference>
<dbReference type="SUPFAM" id="SSF51735">
    <property type="entry name" value="NAD(P)-binding Rossmann-fold domains"/>
    <property type="match status" value="2"/>
</dbReference>
<dbReference type="PROSITE" id="PS50075">
    <property type="entry name" value="CARRIER"/>
    <property type="match status" value="1"/>
</dbReference>
<evidence type="ECO:0000313" key="11">
    <source>
        <dbReference type="Proteomes" id="UP000235786"/>
    </source>
</evidence>
<evidence type="ECO:0000256" key="3">
    <source>
        <dbReference type="ARBA" id="ARBA00022679"/>
    </source>
</evidence>
<dbReference type="GO" id="GO:0016491">
    <property type="term" value="F:oxidoreductase activity"/>
    <property type="evidence" value="ECO:0007669"/>
    <property type="project" value="UniProtKB-KW"/>
</dbReference>
<sequence>MRFLCLHGYGTSSEIFEQQFASIAKELGERHEYVYLDGEVSVTKTELAGLFHGNTLAYYDGCESQQVEQAHGIVADLLAEEEVPFDAVLANSQGASLAISYLLHQQIHYPSTTPPFRFAVFFTPGIIVSPDRKYKDQEIRSFLDKLDQNDIDKILMGLLDREGKAMIELEKFTGLHNLLPRERELCLKLVQQIETLLHTRRSFNVGETNAFPDLTASPDCKDEFPRFFHPVYTDERISIPTVHVIGSDENTAREKVISVVHRGVHEIPHKSGGVNAVVQAIERADFMSQRTWYCKNEVTYPSHLVDLWKEIVNHPHSHCVIVTMSLPEETQPVEPIAIVGMAMRFPGGSHSNEQFWQMLSEGRSAHKKIPKERFDADGYYHPDAARAGAINVKGGYFLTEDPVLFDAPFFSMTALEATGTDPQQRLMLEVAYEALENAGIPIHDVVGTKTGVYVGCFTNDFESVGGRDPFGGPFYAATGYGSSMLSNRVSWFFDLRGPSFTVDTACSSSLYAVHLACQSLRLGESKMAIIGGTNLIYDPSYMRDMCGMTFLSPDGICHSFDHRANGYARGDGIGGIVLKTLKQAVNDGDTIRAIIRNSGLGQDGRTPGITMPSPQAHADLITSTYAGAGLSLDQTLYFEAHGTGTSIGDPYELSAIGATFGKTRSDDNPIYVGSVKTNIGHLEGCAGLAGLIKAALVVERGQIPPLAGFEKANPRLRLKEWKIALPTTLISWPNTDIRRVSVNSFGYGGANAHVIIDDAYHYLQQHGINAHHQTALLLNDTGSGSDSGFSSEDTPTSEQEDLNQLPNRLFVFSSADQSGLSRLSNAYASTLDGELQAENTMIDMTTTAFSHISTDNLAFTLASRRSALDHRTFVVSNSIIDLNVQLKGRLPALRRTAKNNNVFYIFTGQGAQWATMGKELITHRAYAQSLETSQTSLDMLGCTWSLQQELFATEEHSQIDSPAFSQPLCTALQIALVDLLRTWGIRPKSVVGHSSGEIAAAYALGAITHSDAMKVSYFRGLLSADVNNRLGGISGAMIAVGLSSERVMPYLSKAVENTVVVACINAPNNVTLSGDALSIDQLQDAFLKDGIFVRKLRVKTAYHSNHMRLIASDYLAAIGSLEPPRDNGASEITMFSSVTAAPISFQKLDASYWVENMVSTVRFSEAVKALVSQLAPTKTRRKVPIAYAASIEIGPAASLQGPLMQILTAHDDRLVGSIMYSSLLSRGISAEISALTAAGRLWAQGLTIDLHAVNFQSAPRGKYQALASLPPYVWNHTKGFWHNSAWGKTYRYLRKPRTDLLGLRLQNQNRSEPRWQNFLRLSEQPWIADHRVQQMVLYPGAAMITMAVQAAYEMLDTTRVLRGIEARKIIFKRPLLMPSGDFAVESAIHLRPIGDESGDYSFRIFSQAEGEDWEENCSGLVSTHYSDSQEYADDCDWTSHASLYSVIRQRATRKLAPQTFYKFFDKKMNLQYGPLHQNVSECVAGVREGYGTITIPDTKASMPSQFEYPHLIHPTTLDSIFHLQALGYLHTLSGDESLVPVSIESVFLAADIPSTPGSLLAGYSKSIKMDTGDFIGDILLSDSNWRSPKAVVRGFLSRDISATNPKSIGSTLQRQKCTTFTWEEFIQIPNTGKEGQKTHDLGGPDTMMTKISRIGIICRQDTAPATLSLVEKLTKVLEELNYTVLVAYTSFTASEEYSTLSESADQSEISQALLTQHQLLFEQETTIISLVELDQAFIAKWTGSDLDWFKNLTSHASKMLWVTRGGGYATEESLDFGITTGLLRTLRVEMPQLRLPHLDLSQQSDLTAESTIQSIVVALENSSLSESAIYEQEFAIREGKMLVPRLRLQESFHQELSSRPAPTTPSLVRLLDLGGVAEGIMEPGTNAIGWQYARTTDLLGKCDLEIAPSAVTLDPASINNTGFLGQDAVGTVLRVGSSVQGFAPGETVVICASHTLRTSIVVDQNLARHVPAFVDPSLIVTLPSALCTAQGALLDLGRLQPEETVLIAAKPGSTEQALIYLAKKVGAEVFIVAQDLKHEQILIESLGIDEEHVVTSPTTQDGSILGWPKGVDLFVTTFTGSLTWGATQVLSEFGRFVGIGTEASNITAASFPKNITLANFDLEHMRKTSPMIVAGLLKKAWDRASTHGLPQAVSTRSYPLPKVEAALCFLRSERCFSNVVLHLAPDDQVLIPPPSPAELKLDPSATYILAGGLGGIGRSIADMMFDEGGARNIIFLSRSGAGSEESRHFLNSLKIRGCNAQAFECDITDPEQVRLCVTQCENQGMKIRGVVQSAMVLRDSMFENMTFQQWSQATEPKIRGSWNLHKYMPADLDFFIMLSSMAGVIGNPGQANYSAAGTYQDALSQHRRSKGLPSMTIDLGIVSDVGYIAENPQQFERLDYLENLFISERDLHVILKAAMLGRTQDGMPVPAQLVTGVGKELLSEGVIGNAMCSDLKYVELHGLLNVDGGETYSSEDVMIKEGLESATSVREASAVVENVLSSQLARALNMETSDVDLEKPMHAFGVDSLVAVEVKNIIFRRMNADISVFDILSTMPLAKLALKVASKSKFVREDIALLARDEVAE</sequence>
<dbReference type="CDD" id="cd00833">
    <property type="entry name" value="PKS"/>
    <property type="match status" value="1"/>
</dbReference>
<evidence type="ECO:0000256" key="5">
    <source>
        <dbReference type="ARBA" id="ARBA00023268"/>
    </source>
</evidence>
<dbReference type="Pfam" id="PF16197">
    <property type="entry name" value="KAsynt_C_assoc"/>
    <property type="match status" value="1"/>
</dbReference>
<evidence type="ECO:0000256" key="1">
    <source>
        <dbReference type="ARBA" id="ARBA00022450"/>
    </source>
</evidence>
<dbReference type="Pfam" id="PF14765">
    <property type="entry name" value="PS-DH"/>
    <property type="match status" value="1"/>
</dbReference>
<feature type="domain" description="Carrier" evidence="7">
    <location>
        <begin position="2491"/>
        <end position="2568"/>
    </location>
</feature>
<dbReference type="GO" id="GO:0004312">
    <property type="term" value="F:fatty acid synthase activity"/>
    <property type="evidence" value="ECO:0007669"/>
    <property type="project" value="TreeGrafter"/>
</dbReference>
<dbReference type="InterPro" id="IPR016035">
    <property type="entry name" value="Acyl_Trfase/lysoPLipase"/>
</dbReference>
<keyword evidence="2" id="KW-0597">Phosphoprotein</keyword>
<dbReference type="InterPro" id="IPR036736">
    <property type="entry name" value="ACP-like_sf"/>
</dbReference>
<dbReference type="InterPro" id="IPR050091">
    <property type="entry name" value="PKS_NRPS_Biosynth_Enz"/>
</dbReference>
<dbReference type="InterPro" id="IPR057326">
    <property type="entry name" value="KR_dom"/>
</dbReference>
<protein>
    <submittedName>
        <fullName evidence="10">Polyketide synthase</fullName>
    </submittedName>
</protein>
<dbReference type="InterPro" id="IPR013968">
    <property type="entry name" value="PKS_KR"/>
</dbReference>
<dbReference type="Gene3D" id="3.40.50.1820">
    <property type="entry name" value="alpha/beta hydrolase"/>
    <property type="match status" value="1"/>
</dbReference>
<dbReference type="SUPFAM" id="SSF52151">
    <property type="entry name" value="FabD/lysophospholipase-like"/>
    <property type="match status" value="1"/>
</dbReference>
<dbReference type="InterPro" id="IPR018201">
    <property type="entry name" value="Ketoacyl_synth_AS"/>
</dbReference>
<accession>A0A2J6QSK4</accession>
<dbReference type="InterPro" id="IPR001227">
    <property type="entry name" value="Ac_transferase_dom_sf"/>
</dbReference>
<dbReference type="InterPro" id="IPR014043">
    <property type="entry name" value="Acyl_transferase_dom"/>
</dbReference>
<dbReference type="PROSITE" id="PS52019">
    <property type="entry name" value="PKS_MFAS_DH"/>
    <property type="match status" value="1"/>
</dbReference>
<dbReference type="PANTHER" id="PTHR43775:SF29">
    <property type="entry name" value="ASPERFURANONE POLYKETIDE SYNTHASE AFOG-RELATED"/>
    <property type="match status" value="1"/>
</dbReference>
<dbReference type="STRING" id="1149755.A0A2J6QSK4"/>
<dbReference type="InterPro" id="IPR005645">
    <property type="entry name" value="FSH-like_dom"/>
</dbReference>
<dbReference type="SUPFAM" id="SSF53901">
    <property type="entry name" value="Thiolase-like"/>
    <property type="match status" value="1"/>
</dbReference>
<keyword evidence="1" id="KW-0596">Phosphopantetheine</keyword>
<dbReference type="EMBL" id="KZ613976">
    <property type="protein sequence ID" value="PMD29244.1"/>
    <property type="molecule type" value="Genomic_DNA"/>
</dbReference>
<dbReference type="PANTHER" id="PTHR43775">
    <property type="entry name" value="FATTY ACID SYNTHASE"/>
    <property type="match status" value="1"/>
</dbReference>
<dbReference type="SMART" id="SM00826">
    <property type="entry name" value="PKS_DH"/>
    <property type="match status" value="1"/>
</dbReference>
<evidence type="ECO:0000313" key="10">
    <source>
        <dbReference type="EMBL" id="PMD29244.1"/>
    </source>
</evidence>
<dbReference type="InterPro" id="IPR049551">
    <property type="entry name" value="PKS_DH_C"/>
</dbReference>
<reference evidence="10 11" key="1">
    <citation type="submission" date="2016-04" db="EMBL/GenBank/DDBJ databases">
        <title>A degradative enzymes factory behind the ericoid mycorrhizal symbiosis.</title>
        <authorList>
            <consortium name="DOE Joint Genome Institute"/>
            <person name="Martino E."/>
            <person name="Morin E."/>
            <person name="Grelet G."/>
            <person name="Kuo A."/>
            <person name="Kohler A."/>
            <person name="Daghino S."/>
            <person name="Barry K."/>
            <person name="Choi C."/>
            <person name="Cichocki N."/>
            <person name="Clum A."/>
            <person name="Copeland A."/>
            <person name="Hainaut M."/>
            <person name="Haridas S."/>
            <person name="Labutti K."/>
            <person name="Lindquist E."/>
            <person name="Lipzen A."/>
            <person name="Khouja H.-R."/>
            <person name="Murat C."/>
            <person name="Ohm R."/>
            <person name="Olson A."/>
            <person name="Spatafora J."/>
            <person name="Veneault-Fourrey C."/>
            <person name="Henrissat B."/>
            <person name="Grigoriev I."/>
            <person name="Martin F."/>
            <person name="Perotto S."/>
        </authorList>
    </citation>
    <scope>NUCLEOTIDE SEQUENCE [LARGE SCALE GENOMIC DNA]</scope>
    <source>
        <strain evidence="10 11">F</strain>
    </source>
</reference>
<feature type="domain" description="Ketosynthase family 3 (KS3)" evidence="8">
    <location>
        <begin position="333"/>
        <end position="758"/>
    </location>
</feature>
<dbReference type="InterPro" id="IPR032821">
    <property type="entry name" value="PKS_assoc"/>
</dbReference>
<dbReference type="InterPro" id="IPR036291">
    <property type="entry name" value="NAD(P)-bd_dom_sf"/>
</dbReference>
<evidence type="ECO:0000259" key="9">
    <source>
        <dbReference type="PROSITE" id="PS52019"/>
    </source>
</evidence>